<sequence>MNNQEMDIFKIISAAGDSRGSAFEALRLARKGKFTEAEAKMQEAKEKSIDAHDVQTKLITSEINGDKTETSLLMVHAQDHLMTSILARDLIEEMIGMLKEQSTAAALQ</sequence>
<dbReference type="InterPro" id="IPR003188">
    <property type="entry name" value="PTS_IIA_lac/cel"/>
</dbReference>
<evidence type="ECO:0000256" key="1">
    <source>
        <dbReference type="ARBA" id="ARBA00022448"/>
    </source>
</evidence>
<dbReference type="SUPFAM" id="SSF46973">
    <property type="entry name" value="Enzyme IIa from lactose specific PTS, IIa-lac"/>
    <property type="match status" value="1"/>
</dbReference>
<evidence type="ECO:0000256" key="7">
    <source>
        <dbReference type="PROSITE-ProRule" id="PRU00418"/>
    </source>
</evidence>
<dbReference type="Gene3D" id="1.20.58.80">
    <property type="entry name" value="Phosphotransferase system, lactose/cellobiose-type IIA subunit"/>
    <property type="match status" value="1"/>
</dbReference>
<dbReference type="AlphaFoldDB" id="A0A1L8TLV1"/>
<proteinExistence type="predicted"/>
<dbReference type="InterPro" id="IPR036542">
    <property type="entry name" value="PTS_IIA_lac/cel_sf"/>
</dbReference>
<protein>
    <recommendedName>
        <fullName evidence="10">PTS system lactose/cellobiose-specific IIA component</fullName>
    </recommendedName>
</protein>
<dbReference type="GO" id="GO:0016740">
    <property type="term" value="F:transferase activity"/>
    <property type="evidence" value="ECO:0007669"/>
    <property type="project" value="UniProtKB-KW"/>
</dbReference>
<evidence type="ECO:0000256" key="6">
    <source>
        <dbReference type="PIRSR" id="PIRSR000699-2"/>
    </source>
</evidence>
<evidence type="ECO:0000313" key="9">
    <source>
        <dbReference type="Proteomes" id="UP000182077"/>
    </source>
</evidence>
<keyword evidence="9" id="KW-1185">Reference proteome</keyword>
<reference evidence="8 9" key="1">
    <citation type="submission" date="2014-12" db="EMBL/GenBank/DDBJ databases">
        <title>Draft genome sequences of 29 type strains of Enterococci.</title>
        <authorList>
            <person name="Zhong Z."/>
            <person name="Sun Z."/>
            <person name="Liu W."/>
            <person name="Zhang W."/>
            <person name="Zhang H."/>
        </authorList>
    </citation>
    <scope>NUCLEOTIDE SEQUENCE [LARGE SCALE GENOMIC DNA]</scope>
    <source>
        <strain evidence="8 9">DSM 17122</strain>
    </source>
</reference>
<comment type="cofactor">
    <cofactor evidence="6">
        <name>Mg(2+)</name>
        <dbReference type="ChEBI" id="CHEBI:18420"/>
    </cofactor>
    <text evidence="6">Binds 1 Mg(2+) ion per trimer.</text>
</comment>
<evidence type="ECO:0008006" key="10">
    <source>
        <dbReference type="Google" id="ProtNLM"/>
    </source>
</evidence>
<evidence type="ECO:0000313" key="8">
    <source>
        <dbReference type="EMBL" id="OJG45260.1"/>
    </source>
</evidence>
<evidence type="ECO:0000256" key="2">
    <source>
        <dbReference type="ARBA" id="ARBA00022597"/>
    </source>
</evidence>
<dbReference type="PIRSF" id="PIRSF000699">
    <property type="entry name" value="PTS_IILac_III"/>
    <property type="match status" value="1"/>
</dbReference>
<accession>A0A1L8TLV1</accession>
<dbReference type="Pfam" id="PF02255">
    <property type="entry name" value="PTS_IIA"/>
    <property type="match status" value="1"/>
</dbReference>
<keyword evidence="2" id="KW-0762">Sugar transport</keyword>
<evidence type="ECO:0000256" key="4">
    <source>
        <dbReference type="ARBA" id="ARBA00022683"/>
    </source>
</evidence>
<keyword evidence="3" id="KW-0808">Transferase</keyword>
<feature type="binding site" evidence="6">
    <location>
        <position position="79"/>
    </location>
    <ligand>
        <name>Mg(2+)</name>
        <dbReference type="ChEBI" id="CHEBI:18420"/>
        <note>ligand shared between all trimeric partners</note>
    </ligand>
</feature>
<evidence type="ECO:0000256" key="3">
    <source>
        <dbReference type="ARBA" id="ARBA00022679"/>
    </source>
</evidence>
<evidence type="ECO:0000256" key="5">
    <source>
        <dbReference type="PIRSR" id="PIRSR000699-1"/>
    </source>
</evidence>
<dbReference type="STRING" id="249189.RV04_GL002308"/>
<dbReference type="EMBL" id="JXKQ01000007">
    <property type="protein sequence ID" value="OJG45260.1"/>
    <property type="molecule type" value="Genomic_DNA"/>
</dbReference>
<organism evidence="8 9">
    <name type="scientific">Enterococcus hermanniensis</name>
    <dbReference type="NCBI Taxonomy" id="249189"/>
    <lineage>
        <taxon>Bacteria</taxon>
        <taxon>Bacillati</taxon>
        <taxon>Bacillota</taxon>
        <taxon>Bacilli</taxon>
        <taxon>Lactobacillales</taxon>
        <taxon>Enterococcaceae</taxon>
        <taxon>Enterococcus</taxon>
    </lineage>
</organism>
<dbReference type="RefSeq" id="WP_071858163.1">
    <property type="nucleotide sequence ID" value="NZ_JBHSHK010000008.1"/>
</dbReference>
<gene>
    <name evidence="8" type="ORF">RV04_GL002308</name>
</gene>
<dbReference type="PANTHER" id="PTHR34382">
    <property type="entry name" value="PTS SYSTEM N,N'-DIACETYLCHITOBIOSE-SPECIFIC EIIA COMPONENT"/>
    <property type="match status" value="1"/>
</dbReference>
<feature type="modified residue" description="Phosphohistidine; by HPr" evidence="7">
    <location>
        <position position="76"/>
    </location>
</feature>
<dbReference type="OrthoDB" id="350602at2"/>
<dbReference type="CDD" id="cd00215">
    <property type="entry name" value="PTS_IIA_lac"/>
    <property type="match status" value="1"/>
</dbReference>
<dbReference type="GO" id="GO:0009401">
    <property type="term" value="P:phosphoenolpyruvate-dependent sugar phosphotransferase system"/>
    <property type="evidence" value="ECO:0007669"/>
    <property type="project" value="UniProtKB-KW"/>
</dbReference>
<feature type="active site" description="Tele-phosphohistidine intermediate" evidence="5">
    <location>
        <position position="76"/>
    </location>
</feature>
<dbReference type="GO" id="GO:0046872">
    <property type="term" value="F:metal ion binding"/>
    <property type="evidence" value="ECO:0007669"/>
    <property type="project" value="UniProtKB-KW"/>
</dbReference>
<comment type="caution">
    <text evidence="8">The sequence shown here is derived from an EMBL/GenBank/DDBJ whole genome shotgun (WGS) entry which is preliminary data.</text>
</comment>
<keyword evidence="1" id="KW-0813">Transport</keyword>
<dbReference type="PANTHER" id="PTHR34382:SF7">
    <property type="entry name" value="PTS SYSTEM N,N'-DIACETYLCHITOBIOSE-SPECIFIC EIIA COMPONENT"/>
    <property type="match status" value="1"/>
</dbReference>
<keyword evidence="6" id="KW-0460">Magnesium</keyword>
<name>A0A1L8TLV1_9ENTE</name>
<dbReference type="Proteomes" id="UP000182077">
    <property type="component" value="Unassembled WGS sequence"/>
</dbReference>
<keyword evidence="6" id="KW-0479">Metal-binding</keyword>
<keyword evidence="4" id="KW-0598">Phosphotransferase system</keyword>
<dbReference type="PROSITE" id="PS51095">
    <property type="entry name" value="PTS_EIIA_TYPE_3"/>
    <property type="match status" value="1"/>
</dbReference>